<dbReference type="RefSeq" id="WP_213499768.1">
    <property type="nucleotide sequence ID" value="NZ_CP074694.1"/>
</dbReference>
<keyword evidence="1" id="KW-0732">Signal</keyword>
<evidence type="ECO:0000313" key="4">
    <source>
        <dbReference type="Proteomes" id="UP000676194"/>
    </source>
</evidence>
<organism evidence="3 4">
    <name type="scientific">Telmatocola sphagniphila</name>
    <dbReference type="NCBI Taxonomy" id="1123043"/>
    <lineage>
        <taxon>Bacteria</taxon>
        <taxon>Pseudomonadati</taxon>
        <taxon>Planctomycetota</taxon>
        <taxon>Planctomycetia</taxon>
        <taxon>Gemmatales</taxon>
        <taxon>Gemmataceae</taxon>
    </lineage>
</organism>
<feature type="chain" id="PRO_5034344356" evidence="1">
    <location>
        <begin position="22"/>
        <end position="246"/>
    </location>
</feature>
<evidence type="ECO:0000313" key="3">
    <source>
        <dbReference type="EMBL" id="QVL34615.1"/>
    </source>
</evidence>
<dbReference type="Proteomes" id="UP000676194">
    <property type="component" value="Chromosome"/>
</dbReference>
<accession>A0A8E6EX20</accession>
<dbReference type="AlphaFoldDB" id="A0A8E6EX20"/>
<dbReference type="Gene3D" id="2.60.120.560">
    <property type="entry name" value="Exo-inulinase, domain 1"/>
    <property type="match status" value="1"/>
</dbReference>
<evidence type="ECO:0000256" key="1">
    <source>
        <dbReference type="SAM" id="SignalP"/>
    </source>
</evidence>
<keyword evidence="4" id="KW-1185">Reference proteome</keyword>
<dbReference type="Pfam" id="PF06439">
    <property type="entry name" value="3keto-disac_hyd"/>
    <property type="match status" value="1"/>
</dbReference>
<evidence type="ECO:0000259" key="2">
    <source>
        <dbReference type="Pfam" id="PF06439"/>
    </source>
</evidence>
<protein>
    <submittedName>
        <fullName evidence="3">DUF1080 domain-containing protein</fullName>
    </submittedName>
</protein>
<dbReference type="InterPro" id="IPR010496">
    <property type="entry name" value="AL/BT2_dom"/>
</dbReference>
<dbReference type="KEGG" id="tsph:KIH39_12110"/>
<name>A0A8E6EX20_9BACT</name>
<dbReference type="EMBL" id="CP074694">
    <property type="protein sequence ID" value="QVL34615.1"/>
    <property type="molecule type" value="Genomic_DNA"/>
</dbReference>
<sequence>MKNLGLVWALTLFGLSTTATAETPWLDLLKESNLKAFKPNRAKEGDYLWAEAVQLDEKSMKTILATGRGAILVNGTKGRSPDLYTVNEYGDLEVEVEFMIAKGSNSGIKFHGWYEVQILDTFASKKLSGDSMGGIYPRAEDKPSYHHIDDGIPPRVNAAKPAGEWNKLTVIFLAPRFEAQGKKIANAKIVKAILNEQLIHENQEMKTPTGSNWNKAERAKGPFMLQMDHGPVAFRQVRIREYSAGK</sequence>
<reference evidence="3" key="1">
    <citation type="submission" date="2021-05" db="EMBL/GenBank/DDBJ databases">
        <title>Complete genome sequence of the cellulolytic planctomycete Telmatocola sphagniphila SP2T and characterization of the first cellulase from planctomycetes.</title>
        <authorList>
            <person name="Rakitin A.L."/>
            <person name="Beletsky A.V."/>
            <person name="Naumoff D.G."/>
            <person name="Kulichevskaya I.S."/>
            <person name="Mardanov A.V."/>
            <person name="Ravin N.V."/>
            <person name="Dedysh S.N."/>
        </authorList>
    </citation>
    <scope>NUCLEOTIDE SEQUENCE</scope>
    <source>
        <strain evidence="3">SP2T</strain>
    </source>
</reference>
<dbReference type="GO" id="GO:0016787">
    <property type="term" value="F:hydrolase activity"/>
    <property type="evidence" value="ECO:0007669"/>
    <property type="project" value="InterPro"/>
</dbReference>
<feature type="domain" description="3-keto-alpha-glucoside-1,2-lyase/3-keto-2-hydroxy-glucal hydratase" evidence="2">
    <location>
        <begin position="27"/>
        <end position="240"/>
    </location>
</feature>
<proteinExistence type="predicted"/>
<feature type="signal peptide" evidence="1">
    <location>
        <begin position="1"/>
        <end position="21"/>
    </location>
</feature>
<gene>
    <name evidence="3" type="ORF">KIH39_12110</name>
</gene>